<evidence type="ECO:0000313" key="3">
    <source>
        <dbReference type="Proteomes" id="UP001274830"/>
    </source>
</evidence>
<protein>
    <submittedName>
        <fullName evidence="2">Uncharacterized protein</fullName>
    </submittedName>
</protein>
<gene>
    <name evidence="2" type="ORF">LTR78_006452</name>
</gene>
<proteinExistence type="predicted"/>
<organism evidence="2 3">
    <name type="scientific">Recurvomyces mirabilis</name>
    <dbReference type="NCBI Taxonomy" id="574656"/>
    <lineage>
        <taxon>Eukaryota</taxon>
        <taxon>Fungi</taxon>
        <taxon>Dikarya</taxon>
        <taxon>Ascomycota</taxon>
        <taxon>Pezizomycotina</taxon>
        <taxon>Dothideomycetes</taxon>
        <taxon>Dothideomycetidae</taxon>
        <taxon>Mycosphaerellales</taxon>
        <taxon>Teratosphaeriaceae</taxon>
        <taxon>Recurvomyces</taxon>
    </lineage>
</organism>
<dbReference type="AlphaFoldDB" id="A0AAE0WKU1"/>
<dbReference type="Proteomes" id="UP001274830">
    <property type="component" value="Unassembled WGS sequence"/>
</dbReference>
<feature type="compositionally biased region" description="Polar residues" evidence="1">
    <location>
        <begin position="94"/>
        <end position="109"/>
    </location>
</feature>
<accession>A0AAE0WKU1</accession>
<dbReference type="EMBL" id="JAUTXT010000024">
    <property type="protein sequence ID" value="KAK3673548.1"/>
    <property type="molecule type" value="Genomic_DNA"/>
</dbReference>
<name>A0AAE0WKU1_9PEZI</name>
<feature type="region of interest" description="Disordered" evidence="1">
    <location>
        <begin position="58"/>
        <end position="125"/>
    </location>
</feature>
<comment type="caution">
    <text evidence="2">The sequence shown here is derived from an EMBL/GenBank/DDBJ whole genome shotgun (WGS) entry which is preliminary data.</text>
</comment>
<sequence length="156" mass="17202">MGGMTNWNDVETRQRVVASIVATGVKINLSEAAKYYGTTYNTFENKFRHIKKQANELKAAADNGETGDVPTPTRTKSVPSTPRKPKTPRKDPLSSVSNGRVTKPSPSKNNVKKEPNDSLSSSFLQGLEELPIGSFDESSFDIEHASFDFEGMEDFQ</sequence>
<evidence type="ECO:0000256" key="1">
    <source>
        <dbReference type="SAM" id="MobiDB-lite"/>
    </source>
</evidence>
<reference evidence="2" key="1">
    <citation type="submission" date="2023-07" db="EMBL/GenBank/DDBJ databases">
        <title>Black Yeasts Isolated from many extreme environments.</title>
        <authorList>
            <person name="Coleine C."/>
            <person name="Stajich J.E."/>
            <person name="Selbmann L."/>
        </authorList>
    </citation>
    <scope>NUCLEOTIDE SEQUENCE</scope>
    <source>
        <strain evidence="2">CCFEE 5485</strain>
    </source>
</reference>
<keyword evidence="3" id="KW-1185">Reference proteome</keyword>
<evidence type="ECO:0000313" key="2">
    <source>
        <dbReference type="EMBL" id="KAK3673548.1"/>
    </source>
</evidence>